<dbReference type="AlphaFoldDB" id="A0A9W6KKI9"/>
<feature type="transmembrane region" description="Helical" evidence="1">
    <location>
        <begin position="327"/>
        <end position="347"/>
    </location>
</feature>
<proteinExistence type="predicted"/>
<sequence>MTTTPPADPAVRTRLPYLDRVRTVLVAAVILGHALMSYTDDAGSWPYQDHRETTLPAIVTAVLAVPAALGSLFAMGLLFLIAGAFTPASMAAHGRYRFLTGRALRLGVPLAAYTFGVWPALIWLLERSDGGSRTFREILTHQRPPYDNGPLWFVAVLLIFSVAAATLIGRGQPPPAPPGPMRRRHLVAVAVLTAVGSFVVRLAFPVDSAQPANLHLWQWPQCAALFCFGIAAGRRRWLAEPIPRHLANAGLVAAGTAAAALTAVIAVAAPTGGIDPFLGGTHWQSAALSAAEGVIATGASIGVLALFQRHTADRPRTALAAADRAAYHAYLLHAPILILTAIVLHHVPAPATAKLALLASLGLAVSYAAAIRTSR</sequence>
<feature type="transmembrane region" description="Helical" evidence="1">
    <location>
        <begin position="185"/>
        <end position="204"/>
    </location>
</feature>
<dbReference type="InterPro" id="IPR050623">
    <property type="entry name" value="Glucan_succinyl_AcylTrfase"/>
</dbReference>
<feature type="transmembrane region" description="Helical" evidence="1">
    <location>
        <begin position="21"/>
        <end position="38"/>
    </location>
</feature>
<dbReference type="RefSeq" id="WP_271189308.1">
    <property type="nucleotide sequence ID" value="NZ_BSFP01000022.1"/>
</dbReference>
<keyword evidence="1" id="KW-1133">Transmembrane helix</keyword>
<reference evidence="3" key="2">
    <citation type="submission" date="2023-01" db="EMBL/GenBank/DDBJ databases">
        <authorList>
            <person name="Sun Q."/>
            <person name="Evtushenko L."/>
        </authorList>
    </citation>
    <scope>NUCLEOTIDE SEQUENCE</scope>
    <source>
        <strain evidence="3">VKM Ac-1321</strain>
    </source>
</reference>
<comment type="caution">
    <text evidence="3">The sequence shown here is derived from an EMBL/GenBank/DDBJ whole genome shotgun (WGS) entry which is preliminary data.</text>
</comment>
<name>A0A9W6KKI9_9ACTN</name>
<feature type="transmembrane region" description="Helical" evidence="1">
    <location>
        <begin position="106"/>
        <end position="125"/>
    </location>
</feature>
<keyword evidence="1" id="KW-0472">Membrane</keyword>
<evidence type="ECO:0000313" key="3">
    <source>
        <dbReference type="EMBL" id="GLL02224.1"/>
    </source>
</evidence>
<evidence type="ECO:0000259" key="2">
    <source>
        <dbReference type="Pfam" id="PF01757"/>
    </source>
</evidence>
<reference evidence="3" key="1">
    <citation type="journal article" date="2014" name="Int. J. Syst. Evol. Microbiol.">
        <title>Complete genome sequence of Corynebacterium casei LMG S-19264T (=DSM 44701T), isolated from a smear-ripened cheese.</title>
        <authorList>
            <consortium name="US DOE Joint Genome Institute (JGI-PGF)"/>
            <person name="Walter F."/>
            <person name="Albersmeier A."/>
            <person name="Kalinowski J."/>
            <person name="Ruckert C."/>
        </authorList>
    </citation>
    <scope>NUCLEOTIDE SEQUENCE</scope>
    <source>
        <strain evidence="3">VKM Ac-1321</strain>
    </source>
</reference>
<dbReference type="InterPro" id="IPR002656">
    <property type="entry name" value="Acyl_transf_3_dom"/>
</dbReference>
<dbReference type="Proteomes" id="UP001143480">
    <property type="component" value="Unassembled WGS sequence"/>
</dbReference>
<dbReference type="Pfam" id="PF01757">
    <property type="entry name" value="Acyl_transf_3"/>
    <property type="match status" value="1"/>
</dbReference>
<protein>
    <recommendedName>
        <fullName evidence="2">Acyltransferase 3 domain-containing protein</fullName>
    </recommendedName>
</protein>
<gene>
    <name evidence="3" type="ORF">GCM10017581_039660</name>
</gene>
<feature type="transmembrane region" description="Helical" evidence="1">
    <location>
        <begin position="287"/>
        <end position="307"/>
    </location>
</feature>
<keyword evidence="4" id="KW-1185">Reference proteome</keyword>
<evidence type="ECO:0000313" key="4">
    <source>
        <dbReference type="Proteomes" id="UP001143480"/>
    </source>
</evidence>
<feature type="transmembrane region" description="Helical" evidence="1">
    <location>
        <begin position="216"/>
        <end position="234"/>
    </location>
</feature>
<feature type="transmembrane region" description="Helical" evidence="1">
    <location>
        <begin position="58"/>
        <end position="85"/>
    </location>
</feature>
<feature type="transmembrane region" description="Helical" evidence="1">
    <location>
        <begin position="246"/>
        <end position="267"/>
    </location>
</feature>
<dbReference type="PANTHER" id="PTHR36927:SF4">
    <property type="entry name" value="BLR5718 PROTEIN"/>
    <property type="match status" value="1"/>
</dbReference>
<dbReference type="PANTHER" id="PTHR36927">
    <property type="entry name" value="BLR4337 PROTEIN"/>
    <property type="match status" value="1"/>
</dbReference>
<dbReference type="EMBL" id="BSFP01000022">
    <property type="protein sequence ID" value="GLL02224.1"/>
    <property type="molecule type" value="Genomic_DNA"/>
</dbReference>
<accession>A0A9W6KKI9</accession>
<keyword evidence="1" id="KW-0812">Transmembrane</keyword>
<dbReference type="GO" id="GO:0016747">
    <property type="term" value="F:acyltransferase activity, transferring groups other than amino-acyl groups"/>
    <property type="evidence" value="ECO:0007669"/>
    <property type="project" value="InterPro"/>
</dbReference>
<feature type="domain" description="Acyltransferase 3" evidence="2">
    <location>
        <begin position="16"/>
        <end position="369"/>
    </location>
</feature>
<organism evidence="3 4">
    <name type="scientific">Dactylosporangium matsuzakiense</name>
    <dbReference type="NCBI Taxonomy" id="53360"/>
    <lineage>
        <taxon>Bacteria</taxon>
        <taxon>Bacillati</taxon>
        <taxon>Actinomycetota</taxon>
        <taxon>Actinomycetes</taxon>
        <taxon>Micromonosporales</taxon>
        <taxon>Micromonosporaceae</taxon>
        <taxon>Dactylosporangium</taxon>
    </lineage>
</organism>
<feature type="transmembrane region" description="Helical" evidence="1">
    <location>
        <begin position="353"/>
        <end position="371"/>
    </location>
</feature>
<evidence type="ECO:0000256" key="1">
    <source>
        <dbReference type="SAM" id="Phobius"/>
    </source>
</evidence>
<feature type="transmembrane region" description="Helical" evidence="1">
    <location>
        <begin position="151"/>
        <end position="169"/>
    </location>
</feature>